<evidence type="ECO:0000256" key="3">
    <source>
        <dbReference type="ARBA" id="ARBA00022989"/>
    </source>
</evidence>
<dbReference type="CDD" id="cd20069">
    <property type="entry name" value="5TM_Oxa1-like"/>
    <property type="match status" value="1"/>
</dbReference>
<evidence type="ECO:0000256" key="5">
    <source>
        <dbReference type="RuleBase" id="RU003945"/>
    </source>
</evidence>
<reference evidence="9 10" key="1">
    <citation type="submission" date="2019-07" db="EMBL/GenBank/DDBJ databases">
        <title>Genomics analysis of Aphanomyces spp. identifies a new class of oomycete effector associated with host adaptation.</title>
        <authorList>
            <person name="Gaulin E."/>
        </authorList>
    </citation>
    <scope>NUCLEOTIDE SEQUENCE [LARGE SCALE GENOMIC DNA]</scope>
    <source>
        <strain evidence="9 10">ATCC 201684</strain>
    </source>
</reference>
<evidence type="ECO:0000256" key="4">
    <source>
        <dbReference type="ARBA" id="ARBA00023136"/>
    </source>
</evidence>
<evidence type="ECO:0000256" key="2">
    <source>
        <dbReference type="ARBA" id="ARBA00022692"/>
    </source>
</evidence>
<keyword evidence="4 7" id="KW-0472">Membrane</keyword>
<accession>A0A6G0WN15</accession>
<dbReference type="GO" id="GO:0032979">
    <property type="term" value="P:protein insertion into mitochondrial inner membrane from matrix"/>
    <property type="evidence" value="ECO:0007669"/>
    <property type="project" value="TreeGrafter"/>
</dbReference>
<proteinExistence type="inferred from homology"/>
<dbReference type="VEuPathDB" id="FungiDB:AeMF1_002487"/>
<protein>
    <recommendedName>
        <fullName evidence="8">Membrane insertase YidC/Oxa/ALB C-terminal domain-containing protein</fullName>
    </recommendedName>
</protein>
<comment type="similarity">
    <text evidence="5">Belongs to the OXA1/ALB3/YidC family.</text>
</comment>
<name>A0A6G0WN15_9STRA</name>
<evidence type="ECO:0000256" key="7">
    <source>
        <dbReference type="SAM" id="Phobius"/>
    </source>
</evidence>
<dbReference type="Pfam" id="PF02096">
    <property type="entry name" value="60KD_IMP"/>
    <property type="match status" value="1"/>
</dbReference>
<evidence type="ECO:0000259" key="8">
    <source>
        <dbReference type="Pfam" id="PF02096"/>
    </source>
</evidence>
<gene>
    <name evidence="9" type="ORF">Ae201684_013659</name>
</gene>
<dbReference type="EMBL" id="VJMJ01000175">
    <property type="protein sequence ID" value="KAF0728701.1"/>
    <property type="molecule type" value="Genomic_DNA"/>
</dbReference>
<dbReference type="InterPro" id="IPR001708">
    <property type="entry name" value="YidC/ALB3/OXA1/COX18"/>
</dbReference>
<keyword evidence="10" id="KW-1185">Reference proteome</keyword>
<dbReference type="PANTHER" id="PTHR12428">
    <property type="entry name" value="OXA1"/>
    <property type="match status" value="1"/>
</dbReference>
<dbReference type="InterPro" id="IPR028055">
    <property type="entry name" value="YidC/Oxa/ALB_C"/>
</dbReference>
<dbReference type="GO" id="GO:0005743">
    <property type="term" value="C:mitochondrial inner membrane"/>
    <property type="evidence" value="ECO:0007669"/>
    <property type="project" value="TreeGrafter"/>
</dbReference>
<evidence type="ECO:0000313" key="9">
    <source>
        <dbReference type="EMBL" id="KAF0728701.1"/>
    </source>
</evidence>
<keyword evidence="2 5" id="KW-0812">Transmembrane</keyword>
<evidence type="ECO:0000256" key="6">
    <source>
        <dbReference type="SAM" id="MobiDB-lite"/>
    </source>
</evidence>
<sequence length="260" mass="28944">MIVDAAQKVIEAVHTTTGLPWWATLGLTAVAVRGTLFPLLVYQIKATERMAASAPEMRNVWKAYLYARLFLPPALPQKQVEAFSLMYKGVKLAWEKHQTHPIQCVSAPLVQVPSFLLMAYSTREIVRSGRFEGLETGGVWIFQNLVEADSTFILPAVAVACTYLNFEMMGTSKLPIVQFLKNKLQYIPLISFPFICQLPEGVFFYWIASSWCSFAQYLALRQPAIRESLGLKPAPTASGAASPSDALSGSSRQKNENEKY</sequence>
<dbReference type="Proteomes" id="UP000481153">
    <property type="component" value="Unassembled WGS sequence"/>
</dbReference>
<evidence type="ECO:0000313" key="10">
    <source>
        <dbReference type="Proteomes" id="UP000481153"/>
    </source>
</evidence>
<dbReference type="GO" id="GO:0032977">
    <property type="term" value="F:membrane insertase activity"/>
    <property type="evidence" value="ECO:0007669"/>
    <property type="project" value="InterPro"/>
</dbReference>
<evidence type="ECO:0000256" key="1">
    <source>
        <dbReference type="ARBA" id="ARBA00004141"/>
    </source>
</evidence>
<comment type="caution">
    <text evidence="9">The sequence shown here is derived from an EMBL/GenBank/DDBJ whole genome shotgun (WGS) entry which is preliminary data.</text>
</comment>
<organism evidence="9 10">
    <name type="scientific">Aphanomyces euteiches</name>
    <dbReference type="NCBI Taxonomy" id="100861"/>
    <lineage>
        <taxon>Eukaryota</taxon>
        <taxon>Sar</taxon>
        <taxon>Stramenopiles</taxon>
        <taxon>Oomycota</taxon>
        <taxon>Saprolegniomycetes</taxon>
        <taxon>Saprolegniales</taxon>
        <taxon>Verrucalvaceae</taxon>
        <taxon>Aphanomyces</taxon>
    </lineage>
</organism>
<dbReference type="AlphaFoldDB" id="A0A6G0WN15"/>
<feature type="compositionally biased region" description="Low complexity" evidence="6">
    <location>
        <begin position="233"/>
        <end position="246"/>
    </location>
</feature>
<feature type="transmembrane region" description="Helical" evidence="7">
    <location>
        <begin position="21"/>
        <end position="42"/>
    </location>
</feature>
<comment type="subcellular location">
    <subcellularLocation>
        <location evidence="1 5">Membrane</location>
        <topology evidence="1 5">Multi-pass membrane protein</topology>
    </subcellularLocation>
</comment>
<feature type="domain" description="Membrane insertase YidC/Oxa/ALB C-terminal" evidence="8">
    <location>
        <begin position="26"/>
        <end position="220"/>
    </location>
</feature>
<feature type="region of interest" description="Disordered" evidence="6">
    <location>
        <begin position="233"/>
        <end position="260"/>
    </location>
</feature>
<keyword evidence="3 7" id="KW-1133">Transmembrane helix</keyword>
<dbReference type="PANTHER" id="PTHR12428:SF65">
    <property type="entry name" value="CYTOCHROME C OXIDASE ASSEMBLY PROTEIN COX18, MITOCHONDRIAL"/>
    <property type="match status" value="1"/>
</dbReference>